<dbReference type="InterPro" id="IPR036412">
    <property type="entry name" value="HAD-like_sf"/>
</dbReference>
<dbReference type="NCBIfam" id="TIGR01549">
    <property type="entry name" value="HAD-SF-IA-v1"/>
    <property type="match status" value="1"/>
</dbReference>
<protein>
    <submittedName>
        <fullName evidence="1">HAD-IA family hydrolase</fullName>
    </submittedName>
</protein>
<dbReference type="Proteomes" id="UP000483765">
    <property type="component" value="Unassembled WGS sequence"/>
</dbReference>
<keyword evidence="1" id="KW-0378">Hydrolase</keyword>
<dbReference type="CDD" id="cd01427">
    <property type="entry name" value="HAD_like"/>
    <property type="match status" value="1"/>
</dbReference>
<dbReference type="AlphaFoldDB" id="A0A6L8MUI2"/>
<dbReference type="InterPro" id="IPR006439">
    <property type="entry name" value="HAD-SF_hydro_IA"/>
</dbReference>
<evidence type="ECO:0000313" key="2">
    <source>
        <dbReference type="Proteomes" id="UP000483765"/>
    </source>
</evidence>
<accession>A0A6L8MUI2</accession>
<evidence type="ECO:0000313" key="1">
    <source>
        <dbReference type="EMBL" id="MYN68824.1"/>
    </source>
</evidence>
<sequence length="245" mass="27463">MIKGILFDKDGTIIDFFKVWQPAVRPVLINLLSFLDLPPTMDNILPLEEAIGIKNGVLDPEGALAWKPYEQIAADLAVILEKERPNLEIGALQMLLERYFSEHFQTITDYPVFTDMSVLFEELRKRKIKIGIVTTDNSDATQDCLSSLAIEKYVSYCATADSGHPIKPSERLFRDVLREWQLACEEVAVVGDTPNDMRFALNGGGVPIGVLSGVGTYKSLSHYTDTIIPSLAELLEFIDRRNEEI</sequence>
<gene>
    <name evidence="1" type="ORF">GLP18_01020</name>
</gene>
<dbReference type="Gene3D" id="3.40.50.1000">
    <property type="entry name" value="HAD superfamily/HAD-like"/>
    <property type="match status" value="1"/>
</dbReference>
<dbReference type="PANTHER" id="PTHR43434:SF1">
    <property type="entry name" value="PHOSPHOGLYCOLATE PHOSPHATASE"/>
    <property type="match status" value="1"/>
</dbReference>
<name>A0A6L8MUI2_STRSU</name>
<proteinExistence type="predicted"/>
<dbReference type="PANTHER" id="PTHR43434">
    <property type="entry name" value="PHOSPHOGLYCOLATE PHOSPHATASE"/>
    <property type="match status" value="1"/>
</dbReference>
<dbReference type="RefSeq" id="WP_160863598.1">
    <property type="nucleotide sequence ID" value="NZ_WNXH01000001.1"/>
</dbReference>
<dbReference type="InterPro" id="IPR050155">
    <property type="entry name" value="HAD-like_hydrolase_sf"/>
</dbReference>
<dbReference type="SFLD" id="SFLDG01129">
    <property type="entry name" value="C1.5:_HAD__Beta-PGM__Phosphata"/>
    <property type="match status" value="1"/>
</dbReference>
<comment type="caution">
    <text evidence="1">The sequence shown here is derived from an EMBL/GenBank/DDBJ whole genome shotgun (WGS) entry which is preliminary data.</text>
</comment>
<dbReference type="GO" id="GO:0005829">
    <property type="term" value="C:cytosol"/>
    <property type="evidence" value="ECO:0007669"/>
    <property type="project" value="TreeGrafter"/>
</dbReference>
<dbReference type="InterPro" id="IPR023214">
    <property type="entry name" value="HAD_sf"/>
</dbReference>
<dbReference type="SUPFAM" id="SSF56784">
    <property type="entry name" value="HAD-like"/>
    <property type="match status" value="1"/>
</dbReference>
<dbReference type="EMBL" id="WNXH01000001">
    <property type="protein sequence ID" value="MYN68824.1"/>
    <property type="molecule type" value="Genomic_DNA"/>
</dbReference>
<dbReference type="SFLD" id="SFLDS00003">
    <property type="entry name" value="Haloacid_Dehalogenase"/>
    <property type="match status" value="1"/>
</dbReference>
<organism evidence="1 2">
    <name type="scientific">Streptococcus suis</name>
    <dbReference type="NCBI Taxonomy" id="1307"/>
    <lineage>
        <taxon>Bacteria</taxon>
        <taxon>Bacillati</taxon>
        <taxon>Bacillota</taxon>
        <taxon>Bacilli</taxon>
        <taxon>Lactobacillales</taxon>
        <taxon>Streptococcaceae</taxon>
        <taxon>Streptococcus</taxon>
    </lineage>
</organism>
<dbReference type="Pfam" id="PF00702">
    <property type="entry name" value="Hydrolase"/>
    <property type="match status" value="1"/>
</dbReference>
<dbReference type="GO" id="GO:0008967">
    <property type="term" value="F:phosphoglycolate phosphatase activity"/>
    <property type="evidence" value="ECO:0007669"/>
    <property type="project" value="TreeGrafter"/>
</dbReference>
<dbReference type="GO" id="GO:0006281">
    <property type="term" value="P:DNA repair"/>
    <property type="evidence" value="ECO:0007669"/>
    <property type="project" value="TreeGrafter"/>
</dbReference>
<reference evidence="1 2" key="1">
    <citation type="submission" date="2019-11" db="EMBL/GenBank/DDBJ databases">
        <title>Divergent Streptococcus suis from cattle.</title>
        <authorList>
            <person name="Williamson C."/>
        </authorList>
    </citation>
    <scope>NUCLEOTIDE SEQUENCE [LARGE SCALE GENOMIC DNA]</scope>
    <source>
        <strain evidence="1 2">10-36905</strain>
    </source>
</reference>